<organism evidence="4 5">
    <name type="scientific">Marinobacter qingdaonensis</name>
    <dbReference type="NCBI Taxonomy" id="3108486"/>
    <lineage>
        <taxon>Bacteria</taxon>
        <taxon>Pseudomonadati</taxon>
        <taxon>Pseudomonadota</taxon>
        <taxon>Gammaproteobacteria</taxon>
        <taxon>Pseudomonadales</taxon>
        <taxon>Marinobacteraceae</taxon>
        <taxon>Marinobacter</taxon>
    </lineage>
</organism>
<dbReference type="InterPro" id="IPR036271">
    <property type="entry name" value="Tet_transcr_reg_TetR-rel_C_sf"/>
</dbReference>
<keyword evidence="1 2" id="KW-0238">DNA-binding</keyword>
<evidence type="ECO:0000313" key="4">
    <source>
        <dbReference type="EMBL" id="MEA1079861.1"/>
    </source>
</evidence>
<evidence type="ECO:0000256" key="2">
    <source>
        <dbReference type="PROSITE-ProRule" id="PRU00335"/>
    </source>
</evidence>
<dbReference type="SUPFAM" id="SSF46689">
    <property type="entry name" value="Homeodomain-like"/>
    <property type="match status" value="1"/>
</dbReference>
<protein>
    <submittedName>
        <fullName evidence="4">TetR/AcrR family transcriptional regulator</fullName>
    </submittedName>
</protein>
<dbReference type="SUPFAM" id="SSF48498">
    <property type="entry name" value="Tetracyclin repressor-like, C-terminal domain"/>
    <property type="match status" value="1"/>
</dbReference>
<dbReference type="RefSeq" id="WP_322854381.1">
    <property type="nucleotide sequence ID" value="NZ_JAYDCJ010000003.1"/>
</dbReference>
<keyword evidence="5" id="KW-1185">Reference proteome</keyword>
<dbReference type="EMBL" id="JAYDCJ010000003">
    <property type="protein sequence ID" value="MEA1079861.1"/>
    <property type="molecule type" value="Genomic_DNA"/>
</dbReference>
<accession>A0ABU5NVN1</accession>
<dbReference type="Pfam" id="PF00440">
    <property type="entry name" value="TetR_N"/>
    <property type="match status" value="1"/>
</dbReference>
<evidence type="ECO:0000256" key="1">
    <source>
        <dbReference type="ARBA" id="ARBA00023125"/>
    </source>
</evidence>
<evidence type="ECO:0000313" key="5">
    <source>
        <dbReference type="Proteomes" id="UP001305746"/>
    </source>
</evidence>
<dbReference type="Proteomes" id="UP001305746">
    <property type="component" value="Unassembled WGS sequence"/>
</dbReference>
<dbReference type="PRINTS" id="PR00455">
    <property type="entry name" value="HTHTETR"/>
</dbReference>
<dbReference type="PROSITE" id="PS50977">
    <property type="entry name" value="HTH_TETR_2"/>
    <property type="match status" value="1"/>
</dbReference>
<feature type="domain" description="HTH tetR-type" evidence="3">
    <location>
        <begin position="16"/>
        <end position="76"/>
    </location>
</feature>
<gene>
    <name evidence="4" type="ORF">U5822_04240</name>
</gene>
<name>A0ABU5NVN1_9GAMM</name>
<dbReference type="PANTHER" id="PTHR30055">
    <property type="entry name" value="HTH-TYPE TRANSCRIPTIONAL REGULATOR RUTR"/>
    <property type="match status" value="1"/>
</dbReference>
<comment type="caution">
    <text evidence="4">The sequence shown here is derived from an EMBL/GenBank/DDBJ whole genome shotgun (WGS) entry which is preliminary data.</text>
</comment>
<proteinExistence type="predicted"/>
<sequence length="207" mass="23124">MTQSAMLERCFPGRRAGLKREILGQALACFNEFGVEATTIDAIKTRCNTSVGAIYHHFGNKEGVLAALFFAAQDDQQAYLKPYLDNAGSLRDTVMALVTSYLDWVVDNPDWARFLYQARSAVAKGPHREELERRNAGNRGHLRQRLEALQSRQAELTVPFELLPSLIIGAAENYCRAWLSGRVATSPAEYRQTLSEAAWRAVGQPYS</sequence>
<dbReference type="InterPro" id="IPR009057">
    <property type="entry name" value="Homeodomain-like_sf"/>
</dbReference>
<feature type="DNA-binding region" description="H-T-H motif" evidence="2">
    <location>
        <begin position="39"/>
        <end position="58"/>
    </location>
</feature>
<reference evidence="4 5" key="1">
    <citation type="submission" date="2023-12" db="EMBL/GenBank/DDBJ databases">
        <title>Marinobacter qingdaonensis sp. nov., isolated from the intertidal sediment of Qingdao, PR China.</title>
        <authorList>
            <person name="Li Y."/>
        </authorList>
    </citation>
    <scope>NUCLEOTIDE SEQUENCE [LARGE SCALE GENOMIC DNA]</scope>
    <source>
        <strain evidence="4 5">ASW11-75</strain>
    </source>
</reference>
<dbReference type="InterPro" id="IPR050109">
    <property type="entry name" value="HTH-type_TetR-like_transc_reg"/>
</dbReference>
<dbReference type="Gene3D" id="1.10.357.10">
    <property type="entry name" value="Tetracycline Repressor, domain 2"/>
    <property type="match status" value="1"/>
</dbReference>
<dbReference type="InterPro" id="IPR001647">
    <property type="entry name" value="HTH_TetR"/>
</dbReference>
<evidence type="ECO:0000259" key="3">
    <source>
        <dbReference type="PROSITE" id="PS50977"/>
    </source>
</evidence>
<dbReference type="PANTHER" id="PTHR30055:SF187">
    <property type="entry name" value="TRANSCRIPTIONAL REGULATORY PROTEIN"/>
    <property type="match status" value="1"/>
</dbReference>